<dbReference type="PANTHER" id="PTHR10241">
    <property type="entry name" value="LETHAL 2 GIANT LARVAE PROTEIN"/>
    <property type="match status" value="1"/>
</dbReference>
<evidence type="ECO:0000313" key="2">
    <source>
        <dbReference type="Proteomes" id="UP000694402"/>
    </source>
</evidence>
<proteinExistence type="predicted"/>
<reference evidence="2" key="1">
    <citation type="journal article" date="2018" name="PLoS ONE">
        <title>Chinook salmon (Oncorhynchus tshawytscha) genome and transcriptome.</title>
        <authorList>
            <person name="Christensen K.A."/>
            <person name="Leong J.S."/>
            <person name="Sakhrani D."/>
            <person name="Biagi C.A."/>
            <person name="Minkley D.R."/>
            <person name="Withler R.E."/>
            <person name="Rondeau E.B."/>
            <person name="Koop B.F."/>
            <person name="Devlin R.H."/>
        </authorList>
    </citation>
    <scope>NUCLEOTIDE SEQUENCE [LARGE SCALE GENOMIC DNA]</scope>
</reference>
<dbReference type="Ensembl" id="ENSOTST00005138482.1">
    <property type="protein sequence ID" value="ENSOTSP00005146771.1"/>
    <property type="gene ID" value="ENSOTSG00005064756.1"/>
</dbReference>
<keyword evidence="2" id="KW-1185">Reference proteome</keyword>
<dbReference type="GeneTree" id="ENSGT00950000182906"/>
<reference evidence="1" key="3">
    <citation type="submission" date="2025-09" db="UniProtKB">
        <authorList>
            <consortium name="Ensembl"/>
        </authorList>
    </citation>
    <scope>IDENTIFICATION</scope>
</reference>
<dbReference type="GO" id="GO:0005096">
    <property type="term" value="F:GTPase activator activity"/>
    <property type="evidence" value="ECO:0007669"/>
    <property type="project" value="TreeGrafter"/>
</dbReference>
<dbReference type="GO" id="GO:0006893">
    <property type="term" value="P:Golgi to plasma membrane transport"/>
    <property type="evidence" value="ECO:0007669"/>
    <property type="project" value="TreeGrafter"/>
</dbReference>
<dbReference type="GO" id="GO:0005886">
    <property type="term" value="C:plasma membrane"/>
    <property type="evidence" value="ECO:0007669"/>
    <property type="project" value="TreeGrafter"/>
</dbReference>
<dbReference type="GO" id="GO:0008593">
    <property type="term" value="P:regulation of Notch signaling pathway"/>
    <property type="evidence" value="ECO:0007669"/>
    <property type="project" value="TreeGrafter"/>
</dbReference>
<protein>
    <submittedName>
        <fullName evidence="1">Uncharacterized protein</fullName>
    </submittedName>
</protein>
<dbReference type="InterPro" id="IPR036322">
    <property type="entry name" value="WD40_repeat_dom_sf"/>
</dbReference>
<evidence type="ECO:0000313" key="1">
    <source>
        <dbReference type="Ensembl" id="ENSOTSP00005146771.1"/>
    </source>
</evidence>
<dbReference type="InterPro" id="IPR015943">
    <property type="entry name" value="WD40/YVTN_repeat-like_dom_sf"/>
</dbReference>
<dbReference type="Proteomes" id="UP000694402">
    <property type="component" value="Unassembled WGS sequence"/>
</dbReference>
<accession>A0AAZ3RZ61</accession>
<name>A0AAZ3RZ61_ONCTS</name>
<dbReference type="PANTHER" id="PTHR10241:SF21">
    <property type="entry name" value="LETHAL(2) GIANT LARVAE PROTEIN HOMOLOG 1"/>
    <property type="match status" value="1"/>
</dbReference>
<dbReference type="Gene3D" id="2.130.10.10">
    <property type="entry name" value="YVTN repeat-like/Quinoprotein amine dehydrogenase"/>
    <property type="match status" value="1"/>
</dbReference>
<dbReference type="GO" id="GO:0051294">
    <property type="term" value="P:establishment of spindle orientation"/>
    <property type="evidence" value="ECO:0007669"/>
    <property type="project" value="TreeGrafter"/>
</dbReference>
<organism evidence="1 2">
    <name type="scientific">Oncorhynchus tshawytscha</name>
    <name type="common">Chinook salmon</name>
    <name type="synonym">Salmo tshawytscha</name>
    <dbReference type="NCBI Taxonomy" id="74940"/>
    <lineage>
        <taxon>Eukaryota</taxon>
        <taxon>Metazoa</taxon>
        <taxon>Chordata</taxon>
        <taxon>Craniata</taxon>
        <taxon>Vertebrata</taxon>
        <taxon>Euteleostomi</taxon>
        <taxon>Actinopterygii</taxon>
        <taxon>Neopterygii</taxon>
        <taxon>Teleostei</taxon>
        <taxon>Protacanthopterygii</taxon>
        <taxon>Salmoniformes</taxon>
        <taxon>Salmonidae</taxon>
        <taxon>Salmoninae</taxon>
        <taxon>Oncorhynchus</taxon>
    </lineage>
</organism>
<dbReference type="GO" id="GO:0045159">
    <property type="term" value="F:myosin II binding"/>
    <property type="evidence" value="ECO:0007669"/>
    <property type="project" value="TreeGrafter"/>
</dbReference>
<dbReference type="GO" id="GO:0030864">
    <property type="term" value="C:cortical actin cytoskeleton"/>
    <property type="evidence" value="ECO:0007669"/>
    <property type="project" value="TreeGrafter"/>
</dbReference>
<dbReference type="SUPFAM" id="SSF50978">
    <property type="entry name" value="WD40 repeat-like"/>
    <property type="match status" value="1"/>
</dbReference>
<sequence length="185" mass="20203">VAQIHFLQGQGRLLSLLDDNTLHLWEDIHVCVCYNVCDVVSSASRVTVLLLLRSCDLLCVGTEGGGIHFLDLPLTAASLPEDYRCGKSLGPVESLQEHPKQPGKILIGYSRGLVVLWDLSTCNAEHMFLGKQLESLVWERSGSSFVSSHSDGGYSVWAVASGNTYTHQPVSSSIPYGERQTYTPP</sequence>
<dbReference type="AlphaFoldDB" id="A0AAZ3RZ61"/>
<reference evidence="1" key="2">
    <citation type="submission" date="2025-08" db="UniProtKB">
        <authorList>
            <consortium name="Ensembl"/>
        </authorList>
    </citation>
    <scope>IDENTIFICATION</scope>
</reference>
<dbReference type="GO" id="GO:0032878">
    <property type="term" value="P:regulation of establishment or maintenance of cell polarity"/>
    <property type="evidence" value="ECO:0007669"/>
    <property type="project" value="TreeGrafter"/>
</dbReference>
<dbReference type="GO" id="GO:0030866">
    <property type="term" value="P:cortical actin cytoskeleton organization"/>
    <property type="evidence" value="ECO:0007669"/>
    <property type="project" value="TreeGrafter"/>
</dbReference>